<dbReference type="PROSITE" id="PS50110">
    <property type="entry name" value="RESPONSE_REGULATORY"/>
    <property type="match status" value="1"/>
</dbReference>
<keyword evidence="6" id="KW-1185">Reference proteome</keyword>
<feature type="domain" description="Response regulatory" evidence="4">
    <location>
        <begin position="7"/>
        <end position="122"/>
    </location>
</feature>
<keyword evidence="3" id="KW-0597">Phosphoprotein</keyword>
<dbReference type="Pfam" id="PF00072">
    <property type="entry name" value="Response_reg"/>
    <property type="match status" value="1"/>
</dbReference>
<reference evidence="6" key="1">
    <citation type="submission" date="2021-07" db="EMBL/GenBank/DDBJ databases">
        <title>Complete genome sequencing of a Clostridium isolate.</title>
        <authorList>
            <person name="Ueki A."/>
            <person name="Tonouchi A."/>
        </authorList>
    </citation>
    <scope>NUCLEOTIDE SEQUENCE [LARGE SCALE GENOMIC DNA]</scope>
    <source>
        <strain evidence="6">C5S11</strain>
    </source>
</reference>
<dbReference type="EMBL" id="AP024849">
    <property type="protein sequence ID" value="BCZ45400.1"/>
    <property type="molecule type" value="Genomic_DNA"/>
</dbReference>
<dbReference type="RefSeq" id="WP_224037000.1">
    <property type="nucleotide sequence ID" value="NZ_AP024849.1"/>
</dbReference>
<sequence>MSENLLKILICDDSMLMRKKLKDSLTLCGPFDILEATDGQKAVEIYKEKNPDLVFMDIVMPVKDGIQAVSEIKDFDKNAKVVMASSSGTKENLKKAIKAGAFEFIQKPWEQEQITKILNNFLKKGE</sequence>
<dbReference type="PANTHER" id="PTHR43228:SF1">
    <property type="entry name" value="TWO-COMPONENT RESPONSE REGULATOR ARR22"/>
    <property type="match status" value="1"/>
</dbReference>
<feature type="modified residue" description="4-aspartylphosphate" evidence="3">
    <location>
        <position position="57"/>
    </location>
</feature>
<evidence type="ECO:0000313" key="5">
    <source>
        <dbReference type="EMBL" id="BCZ45400.1"/>
    </source>
</evidence>
<dbReference type="SMART" id="SM00448">
    <property type="entry name" value="REC"/>
    <property type="match status" value="1"/>
</dbReference>
<name>A0ABM7T2K8_9CLOT</name>
<evidence type="ECO:0000259" key="4">
    <source>
        <dbReference type="PROSITE" id="PS50110"/>
    </source>
</evidence>
<gene>
    <name evidence="5" type="ORF">psyc5s11_14670</name>
</gene>
<dbReference type="SUPFAM" id="SSF52172">
    <property type="entry name" value="CheY-like"/>
    <property type="match status" value="1"/>
</dbReference>
<dbReference type="Gene3D" id="3.40.50.2300">
    <property type="match status" value="1"/>
</dbReference>
<accession>A0ABM7T2K8</accession>
<dbReference type="Proteomes" id="UP000824633">
    <property type="component" value="Chromosome"/>
</dbReference>
<dbReference type="InterPro" id="IPR052048">
    <property type="entry name" value="ST_Response_Regulator"/>
</dbReference>
<evidence type="ECO:0000313" key="6">
    <source>
        <dbReference type="Proteomes" id="UP000824633"/>
    </source>
</evidence>
<protein>
    <recommendedName>
        <fullName evidence="1">Stage 0 sporulation protein A homolog</fullName>
    </recommendedName>
</protein>
<evidence type="ECO:0000256" key="1">
    <source>
        <dbReference type="ARBA" id="ARBA00018672"/>
    </source>
</evidence>
<evidence type="ECO:0000256" key="3">
    <source>
        <dbReference type="PROSITE-ProRule" id="PRU00169"/>
    </source>
</evidence>
<dbReference type="PANTHER" id="PTHR43228">
    <property type="entry name" value="TWO-COMPONENT RESPONSE REGULATOR"/>
    <property type="match status" value="1"/>
</dbReference>
<organism evidence="5 6">
    <name type="scientific">Clostridium gelidum</name>
    <dbReference type="NCBI Taxonomy" id="704125"/>
    <lineage>
        <taxon>Bacteria</taxon>
        <taxon>Bacillati</taxon>
        <taxon>Bacillota</taxon>
        <taxon>Clostridia</taxon>
        <taxon>Eubacteriales</taxon>
        <taxon>Clostridiaceae</taxon>
        <taxon>Clostridium</taxon>
    </lineage>
</organism>
<evidence type="ECO:0000256" key="2">
    <source>
        <dbReference type="ARBA" id="ARBA00024867"/>
    </source>
</evidence>
<proteinExistence type="predicted"/>
<comment type="function">
    <text evidence="2">May play the central regulatory role in sporulation. It may be an element of the effector pathway responsible for the activation of sporulation genes in response to nutritional stress. Spo0A may act in concert with spo0H (a sigma factor) to control the expression of some genes that are critical to the sporulation process.</text>
</comment>
<dbReference type="InterPro" id="IPR011006">
    <property type="entry name" value="CheY-like_superfamily"/>
</dbReference>
<dbReference type="InterPro" id="IPR001789">
    <property type="entry name" value="Sig_transdc_resp-reg_receiver"/>
</dbReference>